<evidence type="ECO:0000313" key="3">
    <source>
        <dbReference type="Proteomes" id="UP001286589"/>
    </source>
</evidence>
<keyword evidence="3" id="KW-1185">Reference proteome</keyword>
<comment type="caution">
    <text evidence="2">The sequence shown here is derived from an EMBL/GenBank/DDBJ whole genome shotgun (WGS) entry which is preliminary data.</text>
</comment>
<name>A0AB35RID3_9ENTR</name>
<gene>
    <name evidence="2" type="ORF">R0H02_04175</name>
</gene>
<protein>
    <submittedName>
        <fullName evidence="2">Uncharacterized protein</fullName>
    </submittedName>
</protein>
<feature type="region of interest" description="Disordered" evidence="1">
    <location>
        <begin position="1"/>
        <end position="42"/>
    </location>
</feature>
<proteinExistence type="predicted"/>
<sequence length="42" mass="4521">MSGTKTPVALRLPGLPASPQRTNRSPEKAFAPHPGVQQRRGQ</sequence>
<dbReference type="Proteomes" id="UP001286589">
    <property type="component" value="Unassembled WGS sequence"/>
</dbReference>
<dbReference type="AlphaFoldDB" id="A0AB35RID3"/>
<evidence type="ECO:0000256" key="1">
    <source>
        <dbReference type="SAM" id="MobiDB-lite"/>
    </source>
</evidence>
<reference evidence="2 3" key="1">
    <citation type="submission" date="2023-10" db="EMBL/GenBank/DDBJ databases">
        <title>Phytobacter spp. The emergence of a new genus of hospital-origin enterobacteria encoding carbapenemases in Argentina.</title>
        <authorList>
            <person name="Vay C."/>
            <person name="Almuzara M."/>
            <person name="Traglia G.M."/>
            <person name="Campos J."/>
        </authorList>
    </citation>
    <scope>NUCLEOTIDE SEQUENCE [LARGE SCALE GENOMIC DNA]</scope>
    <source>
        <strain evidence="2 3">CVMA36</strain>
    </source>
</reference>
<accession>A0AB35RID3</accession>
<evidence type="ECO:0000313" key="2">
    <source>
        <dbReference type="EMBL" id="MDV2861665.1"/>
    </source>
</evidence>
<dbReference type="EMBL" id="JAWJAC010000002">
    <property type="protein sequence ID" value="MDV2861665.1"/>
    <property type="molecule type" value="Genomic_DNA"/>
</dbReference>
<dbReference type="RefSeq" id="WP_267501228.1">
    <property type="nucleotide sequence ID" value="NZ_JAWJAC010000002.1"/>
</dbReference>
<organism evidence="2 3">
    <name type="scientific">Phytobacter ursingii</name>
    <dbReference type="NCBI Taxonomy" id="1972431"/>
    <lineage>
        <taxon>Bacteria</taxon>
        <taxon>Pseudomonadati</taxon>
        <taxon>Pseudomonadota</taxon>
        <taxon>Gammaproteobacteria</taxon>
        <taxon>Enterobacterales</taxon>
        <taxon>Enterobacteriaceae</taxon>
        <taxon>Phytobacter</taxon>
    </lineage>
</organism>